<dbReference type="Proteomes" id="UP000051952">
    <property type="component" value="Unassembled WGS sequence"/>
</dbReference>
<evidence type="ECO:0000313" key="2">
    <source>
        <dbReference type="EMBL" id="CUG86473.1"/>
    </source>
</evidence>
<feature type="compositionally biased region" description="Polar residues" evidence="1">
    <location>
        <begin position="1060"/>
        <end position="1069"/>
    </location>
</feature>
<feature type="region of interest" description="Disordered" evidence="1">
    <location>
        <begin position="1"/>
        <end position="26"/>
    </location>
</feature>
<proteinExistence type="predicted"/>
<feature type="compositionally biased region" description="Basic and acidic residues" evidence="1">
    <location>
        <begin position="721"/>
        <end position="738"/>
    </location>
</feature>
<name>A0A0S4J5M6_BODSA</name>
<accession>A0A0S4J5M6</accession>
<feature type="compositionally biased region" description="Low complexity" evidence="1">
    <location>
        <begin position="547"/>
        <end position="557"/>
    </location>
</feature>
<feature type="compositionally biased region" description="Low complexity" evidence="1">
    <location>
        <begin position="698"/>
        <end position="717"/>
    </location>
</feature>
<feature type="region of interest" description="Disordered" evidence="1">
    <location>
        <begin position="1049"/>
        <end position="1069"/>
    </location>
</feature>
<protein>
    <submittedName>
        <fullName evidence="2">Uncharacterized protein</fullName>
    </submittedName>
</protein>
<feature type="region of interest" description="Disordered" evidence="1">
    <location>
        <begin position="394"/>
        <end position="429"/>
    </location>
</feature>
<dbReference type="EMBL" id="CYKH01001313">
    <property type="protein sequence ID" value="CUG86473.1"/>
    <property type="molecule type" value="Genomic_DNA"/>
</dbReference>
<organism evidence="2 3">
    <name type="scientific">Bodo saltans</name>
    <name type="common">Flagellated protozoan</name>
    <dbReference type="NCBI Taxonomy" id="75058"/>
    <lineage>
        <taxon>Eukaryota</taxon>
        <taxon>Discoba</taxon>
        <taxon>Euglenozoa</taxon>
        <taxon>Kinetoplastea</taxon>
        <taxon>Metakinetoplastina</taxon>
        <taxon>Eubodonida</taxon>
        <taxon>Bodonidae</taxon>
        <taxon>Bodo</taxon>
    </lineage>
</organism>
<dbReference type="AlphaFoldDB" id="A0A0S4J5M6"/>
<dbReference type="VEuPathDB" id="TriTrypDB:BSAL_93315"/>
<reference evidence="3" key="1">
    <citation type="submission" date="2015-09" db="EMBL/GenBank/DDBJ databases">
        <authorList>
            <consortium name="Pathogen Informatics"/>
        </authorList>
    </citation>
    <scope>NUCLEOTIDE SEQUENCE [LARGE SCALE GENOMIC DNA]</scope>
    <source>
        <strain evidence="3">Lake Konstanz</strain>
    </source>
</reference>
<feature type="region of interest" description="Disordered" evidence="1">
    <location>
        <begin position="1110"/>
        <end position="1168"/>
    </location>
</feature>
<feature type="region of interest" description="Disordered" evidence="1">
    <location>
        <begin position="277"/>
        <end position="307"/>
    </location>
</feature>
<evidence type="ECO:0000256" key="1">
    <source>
        <dbReference type="SAM" id="MobiDB-lite"/>
    </source>
</evidence>
<feature type="region of interest" description="Disordered" evidence="1">
    <location>
        <begin position="184"/>
        <end position="210"/>
    </location>
</feature>
<keyword evidence="3" id="KW-1185">Reference proteome</keyword>
<sequence length="1168" mass="126441">MRSVNSSAARNVGARRRETSGATTTITSATITTLRSIARVEAVPQLAHSLLSSKEHGDLVHPLPREFNIVDPSRDAGDYLIPVSVDDDLHVLVPEGDSATLKSHDDVHLVSRASQHRHPTERHQLKEFETVEALLRDASMAEVNNIHSQGDDSDIDSNEDDDNEQIHVLKELNALGSRIDAARRANSQHLSSHTAPPASTSYTASSYQSEQQAPTPSALFLLEKEASSLISFSLSNPKMQMYAREVAKRQTTAEVSQPHHAGAAGGDLAKETVTTTTTKAVHHAHQHSSSAAPDIAAPPPQDSSQNSTTVAAAAILTGMNTNLSQAIANQQVALERALEEHRKKQEATLLVHREAMGQAQADAQSKANAALKHEINTLKRQQQELLRQQKELELERRHEGSGGRPVGLAAPSSITVDGGHHHHHHQKPAATDLATNAIVRNIPQETASLIANALQSERTKMADERRQWERTMQEVQEGAAAQQQALLKQMKVLSGQQEAAVQQAAAHALRKAQTTHEKHAERIAKLMELQQRQHVHDLRVDNSLSRQQQQQQATTATKRPGSLTVSSSPVPANAVAAEIQAKKDQLASSKSAVSFDLPEGSDSSPAALQTILLDTTGSEVQASDLLSTTPRRQMSEAAAGTGHMRLGAILARKAKPTKAVITPSPASPIPKKEDLSATTHQQDSGAAHSKSRRSKTGTAPGSPSATSNSSSSPIPVTTEEDTTKETHRKDDSDAVPTNRDKVASFLNQATKALVDGGAVADVFLQSGSEANSPIPLIILTDAQGLAVESGGGPEHGAEHEPVQCVEMCVAMFMSEDRAADLVGASKRTARDPLSAAPRLLTKEEAELLIDARRRLQRIQAFSIDFSSPNRRDNDNQQEGEEEVIPCFVGEEADALLLNVITKKLVHEVLAENIRGFLHDFERSHQGDGSSEETSGDAKVHLFPSTGSQGLDRLVLEECLQEYLNTPALVNEIHVRNASTAPFVDTSPVTTQQQQRASKLPVGVVELLRLNATKQNEVLEQALWQEWMLVQADMLREKNELSAEAQKAVRVPVTGDESHPTWLTDNSPLQSTTQPLALHQQQQQAAPVVNVVVDTSSIADLLRNWGRNLAPSSFSEGIPPGTSTSLPSSTSAASPKYLQQEASRHPQLDEELPTTSDRPLWDRRQATRQ</sequence>
<feature type="region of interest" description="Disordered" evidence="1">
    <location>
        <begin position="654"/>
        <end position="738"/>
    </location>
</feature>
<feature type="compositionally biased region" description="Low complexity" evidence="1">
    <location>
        <begin position="191"/>
        <end position="210"/>
    </location>
</feature>
<feature type="region of interest" description="Disordered" evidence="1">
    <location>
        <begin position="250"/>
        <end position="269"/>
    </location>
</feature>
<feature type="region of interest" description="Disordered" evidence="1">
    <location>
        <begin position="540"/>
        <end position="569"/>
    </location>
</feature>
<feature type="compositionally biased region" description="Basic and acidic residues" evidence="1">
    <location>
        <begin position="1158"/>
        <end position="1168"/>
    </location>
</feature>
<evidence type="ECO:0000313" key="3">
    <source>
        <dbReference type="Proteomes" id="UP000051952"/>
    </source>
</evidence>
<gene>
    <name evidence="2" type="ORF">BSAL_93315</name>
</gene>
<feature type="compositionally biased region" description="Low complexity" evidence="1">
    <location>
        <begin position="1118"/>
        <end position="1134"/>
    </location>
</feature>